<keyword evidence="4 5" id="KW-0413">Isomerase</keyword>
<gene>
    <name evidence="9" type="ORF">SAMN05421780_10848</name>
</gene>
<dbReference type="Pfam" id="PF00842">
    <property type="entry name" value="Ala_racemase_C"/>
    <property type="match status" value="1"/>
</dbReference>
<feature type="binding site" evidence="5 7">
    <location>
        <position position="757"/>
    </location>
    <ligand>
        <name>substrate</name>
    </ligand>
</feature>
<accession>A0A1I1LDW7</accession>
<evidence type="ECO:0000256" key="5">
    <source>
        <dbReference type="HAMAP-Rule" id="MF_01201"/>
    </source>
</evidence>
<keyword evidence="10" id="KW-1185">Reference proteome</keyword>
<dbReference type="GO" id="GO:0005524">
    <property type="term" value="F:ATP binding"/>
    <property type="evidence" value="ECO:0007669"/>
    <property type="project" value="InterPro"/>
</dbReference>
<proteinExistence type="inferred from homology"/>
<evidence type="ECO:0000256" key="3">
    <source>
        <dbReference type="ARBA" id="ARBA00022898"/>
    </source>
</evidence>
<dbReference type="SUPFAM" id="SSF51419">
    <property type="entry name" value="PLP-binding barrel"/>
    <property type="match status" value="1"/>
</dbReference>
<dbReference type="SUPFAM" id="SSF50621">
    <property type="entry name" value="Alanine racemase C-terminal domain-like"/>
    <property type="match status" value="1"/>
</dbReference>
<organism evidence="9 10">
    <name type="scientific">Flexibacter flexilis DSM 6793</name>
    <dbReference type="NCBI Taxonomy" id="927664"/>
    <lineage>
        <taxon>Bacteria</taxon>
        <taxon>Pseudomonadati</taxon>
        <taxon>Bacteroidota</taxon>
        <taxon>Cytophagia</taxon>
        <taxon>Cytophagales</taxon>
        <taxon>Flexibacteraceae</taxon>
        <taxon>Flexibacter</taxon>
    </lineage>
</organism>
<dbReference type="InterPro" id="IPR001608">
    <property type="entry name" value="Ala_racemase_N"/>
</dbReference>
<feature type="active site" description="Proton acceptor; specific for L-alanine" evidence="5">
    <location>
        <position position="707"/>
    </location>
</feature>
<dbReference type="GO" id="GO:0030632">
    <property type="term" value="P:D-alanine biosynthetic process"/>
    <property type="evidence" value="ECO:0007669"/>
    <property type="project" value="UniProtKB-UniRule"/>
</dbReference>
<dbReference type="InterPro" id="IPR036615">
    <property type="entry name" value="Mur_ligase_C_dom_sf"/>
</dbReference>
<dbReference type="PANTHER" id="PTHR30511:SF0">
    <property type="entry name" value="ALANINE RACEMASE, CATABOLIC-RELATED"/>
    <property type="match status" value="1"/>
</dbReference>
<protein>
    <recommendedName>
        <fullName evidence="5">Alanine racemase</fullName>
        <ecNumber evidence="5">5.1.1.1</ecNumber>
    </recommendedName>
</protein>
<evidence type="ECO:0000256" key="2">
    <source>
        <dbReference type="ARBA" id="ARBA00001933"/>
    </source>
</evidence>
<dbReference type="GO" id="GO:0008784">
    <property type="term" value="F:alanine racemase activity"/>
    <property type="evidence" value="ECO:0007669"/>
    <property type="project" value="UniProtKB-UniRule"/>
</dbReference>
<dbReference type="PANTHER" id="PTHR30511">
    <property type="entry name" value="ALANINE RACEMASE"/>
    <property type="match status" value="1"/>
</dbReference>
<feature type="active site" description="Proton acceptor; specific for D-alanine" evidence="5">
    <location>
        <position position="484"/>
    </location>
</feature>
<dbReference type="OrthoDB" id="9801978at2"/>
<dbReference type="Proteomes" id="UP000199514">
    <property type="component" value="Unassembled WGS sequence"/>
</dbReference>
<evidence type="ECO:0000256" key="4">
    <source>
        <dbReference type="ARBA" id="ARBA00023235"/>
    </source>
</evidence>
<dbReference type="Gene3D" id="3.20.20.10">
    <property type="entry name" value="Alanine racemase"/>
    <property type="match status" value="1"/>
</dbReference>
<evidence type="ECO:0000313" key="9">
    <source>
        <dbReference type="EMBL" id="SFC67720.1"/>
    </source>
</evidence>
<dbReference type="FunFam" id="3.20.20.10:FF:000002">
    <property type="entry name" value="Alanine racemase"/>
    <property type="match status" value="1"/>
</dbReference>
<dbReference type="InterPro" id="IPR009006">
    <property type="entry name" value="Ala_racemase/Decarboxylase_C"/>
</dbReference>
<dbReference type="InterPro" id="IPR035911">
    <property type="entry name" value="MurE/MurF_N"/>
</dbReference>
<dbReference type="SUPFAM" id="SSF63418">
    <property type="entry name" value="MurE/MurF N-terminal domain"/>
    <property type="match status" value="1"/>
</dbReference>
<dbReference type="NCBIfam" id="NF008897">
    <property type="entry name" value="PRK11930.1"/>
    <property type="match status" value="1"/>
</dbReference>
<evidence type="ECO:0000259" key="8">
    <source>
        <dbReference type="SMART" id="SM01005"/>
    </source>
</evidence>
<dbReference type="SUPFAM" id="SSF53623">
    <property type="entry name" value="MurD-like peptide ligases, catalytic domain"/>
    <property type="match status" value="1"/>
</dbReference>
<dbReference type="GO" id="GO:0016881">
    <property type="term" value="F:acid-amino acid ligase activity"/>
    <property type="evidence" value="ECO:0007669"/>
    <property type="project" value="InterPro"/>
</dbReference>
<evidence type="ECO:0000256" key="7">
    <source>
        <dbReference type="PIRSR" id="PIRSR600821-52"/>
    </source>
</evidence>
<feature type="modified residue" description="N6-(pyridoxal phosphate)lysine" evidence="5 6">
    <location>
        <position position="484"/>
    </location>
</feature>
<feature type="domain" description="Alanine racemase C-terminal" evidence="8">
    <location>
        <begin position="686"/>
        <end position="811"/>
    </location>
</feature>
<dbReference type="Gene3D" id="3.40.1390.10">
    <property type="entry name" value="MurE/MurF, N-terminal domain"/>
    <property type="match status" value="1"/>
</dbReference>
<dbReference type="PRINTS" id="PR00992">
    <property type="entry name" value="ALARACEMASE"/>
</dbReference>
<comment type="function">
    <text evidence="5">Catalyzes the interconversion of L-alanine and D-alanine. May also act on other amino acids.</text>
</comment>
<reference evidence="9 10" key="1">
    <citation type="submission" date="2016-10" db="EMBL/GenBank/DDBJ databases">
        <authorList>
            <person name="de Groot N.N."/>
        </authorList>
    </citation>
    <scope>NUCLEOTIDE SEQUENCE [LARGE SCALE GENOMIC DNA]</scope>
    <source>
        <strain evidence="9 10">DSM 6793</strain>
    </source>
</reference>
<dbReference type="RefSeq" id="WP_091513769.1">
    <property type="nucleotide sequence ID" value="NZ_FOLE01000008.1"/>
</dbReference>
<sequence length="813" mass="90581">MIAFKDLVDIIGGSVLQEPATQSVISYLATDSRKLVLPARTLFFAIRGTRHNGHHYLPDLYAQGVRNFVVEVALPESVLSRYPEANILLVNSAVDALQLLARVHRQGFVLPVVAITGSNGKTIVKEWAAQLLAPDFNIVRSPKSYNSQIGVPLSVWSIAPQHTLGIFEAGISQPHEMTRLQAILQPTIGIFTNIGTAHDEGFSSQNEKIAEKWQLFKDCPVVIYNRAHEALDTFIQKYKSDNQYVIAWKVTREGTRYRVEGLGGEAWELNLPFSDAASVENVLHCVALMFCLGKTQAETQSRLLALKPVSMRLELKQGINQCYLIDDSYNNDLAGLTLALDLLNQQNQAVKSRKTVILSDVPQAGIEPTILYKHIAQLLTEKNVRRVIGIGKEIKVLRQFFEGETAFFDSTDSFLEAIKPQQYFHNELILIKGARSFEFERIGQWLQEKVHGTRLEINLDALVNNLNFYKSKLKPETKLMVMVKAFAYGSGSYEVANLLQFHRVDYLTVAYTDEGVDLRRNGITLPIMVMNPAPETFDKLLSFNLEPEVYSFRILQKLLEHLDGQPAKIHLKIDTGMRRLGFEEKEIAALVQVLNENKNLTVGSAFSHLAGSDEAKHNDFSHQQIATYTRSVEALEQGLGYKFIRHIVNSPGIIRFPEAHFDMVRLGIGLYGVEVNGLEQAHLQTVGTLKTVISQIKHVPTGESIGYGRRGLAQHPDTTLATIAIGYADGFSRGFSRGVGSVKVNGQLAPVVGNICMDMCMIDITGIAAQEGDEVVIFDDTLTISDLAAKINTIPYEIITNISARVKRVFYTE</sequence>
<dbReference type="UniPathway" id="UPA00042">
    <property type="reaction ID" value="UER00497"/>
</dbReference>
<dbReference type="InterPro" id="IPR036565">
    <property type="entry name" value="Mur-like_cat_sf"/>
</dbReference>
<dbReference type="InterPro" id="IPR029066">
    <property type="entry name" value="PLP-binding_barrel"/>
</dbReference>
<evidence type="ECO:0000256" key="1">
    <source>
        <dbReference type="ARBA" id="ARBA00000316"/>
    </source>
</evidence>
<dbReference type="Pfam" id="PF01168">
    <property type="entry name" value="Ala_racemase_N"/>
    <property type="match status" value="1"/>
</dbReference>
<dbReference type="GO" id="GO:0030170">
    <property type="term" value="F:pyridoxal phosphate binding"/>
    <property type="evidence" value="ECO:0007669"/>
    <property type="project" value="UniProtKB-UniRule"/>
</dbReference>
<comment type="similarity">
    <text evidence="5">Belongs to the alanine racemase family.</text>
</comment>
<dbReference type="InterPro" id="IPR011079">
    <property type="entry name" value="Ala_racemase_C"/>
</dbReference>
<dbReference type="EC" id="5.1.1.1" evidence="5"/>
<name>A0A1I1LDW7_9BACT</name>
<evidence type="ECO:0000256" key="6">
    <source>
        <dbReference type="PIRSR" id="PIRSR600821-50"/>
    </source>
</evidence>
<dbReference type="Pfam" id="PF08245">
    <property type="entry name" value="Mur_ligase_M"/>
    <property type="match status" value="1"/>
</dbReference>
<comment type="catalytic activity">
    <reaction evidence="1 5">
        <text>L-alanine = D-alanine</text>
        <dbReference type="Rhea" id="RHEA:20249"/>
        <dbReference type="ChEBI" id="CHEBI:57416"/>
        <dbReference type="ChEBI" id="CHEBI:57972"/>
        <dbReference type="EC" id="5.1.1.1"/>
    </reaction>
</comment>
<dbReference type="SUPFAM" id="SSF53244">
    <property type="entry name" value="MurD-like peptide ligases, peptide-binding domain"/>
    <property type="match status" value="1"/>
</dbReference>
<dbReference type="Gene3D" id="3.90.190.20">
    <property type="entry name" value="Mur ligase, C-terminal domain"/>
    <property type="match status" value="1"/>
</dbReference>
<evidence type="ECO:0000313" key="10">
    <source>
        <dbReference type="Proteomes" id="UP000199514"/>
    </source>
</evidence>
<dbReference type="EMBL" id="FOLE01000008">
    <property type="protein sequence ID" value="SFC67720.1"/>
    <property type="molecule type" value="Genomic_DNA"/>
</dbReference>
<dbReference type="HAMAP" id="MF_01201">
    <property type="entry name" value="Ala_racemase"/>
    <property type="match status" value="1"/>
</dbReference>
<dbReference type="CDD" id="cd00430">
    <property type="entry name" value="PLPDE_III_AR"/>
    <property type="match status" value="1"/>
</dbReference>
<keyword evidence="3 5" id="KW-0663">Pyridoxal phosphate</keyword>
<dbReference type="Gene3D" id="2.40.37.10">
    <property type="entry name" value="Lyase, Ornithine Decarboxylase, Chain A, domain 1"/>
    <property type="match status" value="1"/>
</dbReference>
<dbReference type="Gene3D" id="3.40.1190.10">
    <property type="entry name" value="Mur-like, catalytic domain"/>
    <property type="match status" value="1"/>
</dbReference>
<dbReference type="NCBIfam" id="TIGR00492">
    <property type="entry name" value="alr"/>
    <property type="match status" value="1"/>
</dbReference>
<dbReference type="AlphaFoldDB" id="A0A1I1LDW7"/>
<dbReference type="SMART" id="SM01005">
    <property type="entry name" value="Ala_racemase_C"/>
    <property type="match status" value="1"/>
</dbReference>
<comment type="cofactor">
    <cofactor evidence="2 5 6">
        <name>pyridoxal 5'-phosphate</name>
        <dbReference type="ChEBI" id="CHEBI:597326"/>
    </cofactor>
</comment>
<dbReference type="STRING" id="927664.SAMN05421780_10848"/>
<feature type="binding site" evidence="5 7">
    <location>
        <position position="579"/>
    </location>
    <ligand>
        <name>substrate</name>
    </ligand>
</feature>
<dbReference type="InterPro" id="IPR013221">
    <property type="entry name" value="Mur_ligase_cen"/>
</dbReference>
<dbReference type="GO" id="GO:0005829">
    <property type="term" value="C:cytosol"/>
    <property type="evidence" value="ECO:0007669"/>
    <property type="project" value="TreeGrafter"/>
</dbReference>
<dbReference type="InterPro" id="IPR000821">
    <property type="entry name" value="Ala_racemase"/>
</dbReference>
<comment type="pathway">
    <text evidence="5">Amino-acid biosynthesis; D-alanine biosynthesis; D-alanine from L-alanine: step 1/1.</text>
</comment>